<gene>
    <name evidence="1" type="ORF">RRG08_001250</name>
</gene>
<dbReference type="EMBL" id="JAWDGP010000384">
    <property type="protein sequence ID" value="KAK3801003.1"/>
    <property type="molecule type" value="Genomic_DNA"/>
</dbReference>
<reference evidence="1" key="1">
    <citation type="journal article" date="2023" name="G3 (Bethesda)">
        <title>A reference genome for the long-term kleptoplast-retaining sea slug Elysia crispata morphotype clarki.</title>
        <authorList>
            <person name="Eastman K.E."/>
            <person name="Pendleton A.L."/>
            <person name="Shaikh M.A."/>
            <person name="Suttiyut T."/>
            <person name="Ogas R."/>
            <person name="Tomko P."/>
            <person name="Gavelis G."/>
            <person name="Widhalm J.R."/>
            <person name="Wisecaver J.H."/>
        </authorList>
    </citation>
    <scope>NUCLEOTIDE SEQUENCE</scope>
    <source>
        <strain evidence="1">ECLA1</strain>
    </source>
</reference>
<dbReference type="AlphaFoldDB" id="A0AAE1B7R4"/>
<comment type="caution">
    <text evidence="1">The sequence shown here is derived from an EMBL/GenBank/DDBJ whole genome shotgun (WGS) entry which is preliminary data.</text>
</comment>
<proteinExistence type="predicted"/>
<keyword evidence="2" id="KW-1185">Reference proteome</keyword>
<name>A0AAE1B7R4_9GAST</name>
<dbReference type="Proteomes" id="UP001283361">
    <property type="component" value="Unassembled WGS sequence"/>
</dbReference>
<protein>
    <submittedName>
        <fullName evidence="1">Uncharacterized protein</fullName>
    </submittedName>
</protein>
<evidence type="ECO:0000313" key="2">
    <source>
        <dbReference type="Proteomes" id="UP001283361"/>
    </source>
</evidence>
<sequence length="156" mass="17942">MDPIKKMGHRNKEIDVVEAEKTQSAANQHLGFQWFRLNWLGLVITHDFVAVLSTRDAIIDSSHRSFDRRPPLSSRNLLPLRYSQISRQAVCLHSSRVFYVINVPPRTAVRPSIGAALFTSSHVLTEQCILDQRGRHNDVRFSVYRNVFLPAFLSMR</sequence>
<organism evidence="1 2">
    <name type="scientific">Elysia crispata</name>
    <name type="common">lettuce slug</name>
    <dbReference type="NCBI Taxonomy" id="231223"/>
    <lineage>
        <taxon>Eukaryota</taxon>
        <taxon>Metazoa</taxon>
        <taxon>Spiralia</taxon>
        <taxon>Lophotrochozoa</taxon>
        <taxon>Mollusca</taxon>
        <taxon>Gastropoda</taxon>
        <taxon>Heterobranchia</taxon>
        <taxon>Euthyneura</taxon>
        <taxon>Panpulmonata</taxon>
        <taxon>Sacoglossa</taxon>
        <taxon>Placobranchoidea</taxon>
        <taxon>Plakobranchidae</taxon>
        <taxon>Elysia</taxon>
    </lineage>
</organism>
<accession>A0AAE1B7R4</accession>
<evidence type="ECO:0000313" key="1">
    <source>
        <dbReference type="EMBL" id="KAK3801003.1"/>
    </source>
</evidence>